<accession>V6LYV5</accession>
<sequence length="568" mass="65714">MRISNVFGYNQLSEDSYAILNDKLFIINEYIIEIHSANQNKKLSDYSFGNMDSSFKIIQLQAFNDKIFVLLQKNKNSIIFEFYQNVFQQVQIINERCVQFLVLQQDGIVSFLFKTITGQIFQQMSNQKKEIIVKGLSRLQNIQFLSLLVLDNSFIDLNGQFAIDQEFPSCIRQIVYIQDRLYILLFNNHVYGIERGHEPVLIIDYDVLQFPIAKLLAFHGVLFFVTTKLRLYYLTEGPKIINIGAVRDTELEIVVFAAQLEKQILLSGKNGKFIVFNPTNKEMFQSNSNSRLLPLEIEHYDPNSMVLNYQPAARYQGFVPQGYWQLLLDNGRKEFLFQNFEKQNRCSIIDLSGAPRLEDSQHAVVDVVDKMLMLFYSPDGHSLHYAKCKGKDKIFKQFTCSIQIQRLYMSKCEDKVFVADINNNLKLLDFTQIPESKLIQSFRNEIVFVEAQPSYILIGSGMNMYICCNLRTVDIFKLQEIPSACFIANPTDHLGHQIIALAYQNGIIELRHLMSFTLLQQVSILNRKLSQLAIVNQQLRCEDAETRQIFILDKVSSLDNMLLDFGLV</sequence>
<dbReference type="VEuPathDB" id="GiardiaDB:SS50377_24442"/>
<dbReference type="AlphaFoldDB" id="V6LYV5"/>
<organism evidence="1">
    <name type="scientific">Spironucleus salmonicida</name>
    <dbReference type="NCBI Taxonomy" id="348837"/>
    <lineage>
        <taxon>Eukaryota</taxon>
        <taxon>Metamonada</taxon>
        <taxon>Diplomonadida</taxon>
        <taxon>Hexamitidae</taxon>
        <taxon>Hexamitinae</taxon>
        <taxon>Spironucleus</taxon>
    </lineage>
</organism>
<dbReference type="InterPro" id="IPR036322">
    <property type="entry name" value="WD40_repeat_dom_sf"/>
</dbReference>
<reference evidence="1" key="1">
    <citation type="journal article" date="2014" name="PLoS Genet.">
        <title>The Genome of Spironucleus salmonicida Highlights a Fish Pathogen Adapted to Fluctuating Environments.</title>
        <authorList>
            <person name="Xu F."/>
            <person name="Jerlstrom-Hultqvist J."/>
            <person name="Einarsson E."/>
            <person name="Astvaldsson A."/>
            <person name="Svard S.G."/>
            <person name="Andersson J.O."/>
        </authorList>
    </citation>
    <scope>NUCLEOTIDE SEQUENCE</scope>
</reference>
<name>V6LYV5_9EUKA</name>
<dbReference type="SUPFAM" id="SSF50978">
    <property type="entry name" value="WD40 repeat-like"/>
    <property type="match status" value="1"/>
</dbReference>
<gene>
    <name evidence="1" type="ORF">SS50377_13995</name>
</gene>
<protein>
    <submittedName>
        <fullName evidence="1">Uncharacterized protein</fullName>
    </submittedName>
</protein>
<proteinExistence type="predicted"/>
<evidence type="ECO:0000313" key="1">
    <source>
        <dbReference type="EMBL" id="EST46009.1"/>
    </source>
</evidence>
<dbReference type="EMBL" id="KI546085">
    <property type="protein sequence ID" value="EST46009.1"/>
    <property type="molecule type" value="Genomic_DNA"/>
</dbReference>